<dbReference type="InterPro" id="IPR002808">
    <property type="entry name" value="AdoCbi_amidolase"/>
</dbReference>
<dbReference type="RefSeq" id="WP_161259493.1">
    <property type="nucleotide sequence ID" value="NZ_WXEY01000022.1"/>
</dbReference>
<gene>
    <name evidence="1" type="ORF">GTO91_14755</name>
</gene>
<dbReference type="InterPro" id="IPR052209">
    <property type="entry name" value="CbiZ"/>
</dbReference>
<dbReference type="OrthoDB" id="34339at2"/>
<protein>
    <recommendedName>
        <fullName evidence="3">Adenosylcobinamide amidohydrolase</fullName>
    </recommendedName>
</protein>
<dbReference type="Pfam" id="PF01955">
    <property type="entry name" value="CbiZ"/>
    <property type="match status" value="1"/>
</dbReference>
<reference evidence="1 2" key="1">
    <citation type="submission" date="2020-01" db="EMBL/GenBank/DDBJ databases">
        <title>Whole-genome sequence of Heliobacterium undosum DSM 13378.</title>
        <authorList>
            <person name="Kyndt J.A."/>
            <person name="Meyer T.E."/>
        </authorList>
    </citation>
    <scope>NUCLEOTIDE SEQUENCE [LARGE SCALE GENOMIC DNA]</scope>
    <source>
        <strain evidence="1 2">DSM 13378</strain>
    </source>
</reference>
<dbReference type="EMBL" id="WXEY01000022">
    <property type="protein sequence ID" value="MZP30975.1"/>
    <property type="molecule type" value="Genomic_DNA"/>
</dbReference>
<evidence type="ECO:0008006" key="3">
    <source>
        <dbReference type="Google" id="ProtNLM"/>
    </source>
</evidence>
<keyword evidence="2" id="KW-1185">Reference proteome</keyword>
<comment type="caution">
    <text evidence="1">The sequence shown here is derived from an EMBL/GenBank/DDBJ whole genome shotgun (WGS) entry which is preliminary data.</text>
</comment>
<proteinExistence type="predicted"/>
<evidence type="ECO:0000313" key="2">
    <source>
        <dbReference type="Proteomes" id="UP000463470"/>
    </source>
</evidence>
<evidence type="ECO:0000313" key="1">
    <source>
        <dbReference type="EMBL" id="MZP30975.1"/>
    </source>
</evidence>
<dbReference type="PANTHER" id="PTHR35336">
    <property type="entry name" value="ADENOSYLCOBINAMIDE AMIDOHYDROLASE"/>
    <property type="match status" value="1"/>
</dbReference>
<sequence length="252" mass="26792">MIPVTPAPGSWRALLPGLRGRLEKECILIAADTSWRCVSSGILGGGINEKRFFVNRQVHKDYDDRQPQREMIAFLTGAFPDCPIDQTTALMTAAWVSQAAWMQNRCGDIGLSVVVTAGVSNACAAGVTPCWEGTPGTGTINIMAFLDHHLTDGALINAVQTITEAKSRVLRELRICCAQTGDWATGTGTDAVVVAARPGGEPLEYAGPTTRLGALLAVTAGAAVRQAVQAYLSATGRREPKAKEAKQTKERT</sequence>
<name>A0A845L7F9_9FIRM</name>
<accession>A0A845L7F9</accession>
<dbReference type="AlphaFoldDB" id="A0A845L7F9"/>
<dbReference type="Proteomes" id="UP000463470">
    <property type="component" value="Unassembled WGS sequence"/>
</dbReference>
<organism evidence="1 2">
    <name type="scientific">Heliomicrobium undosum</name>
    <dbReference type="NCBI Taxonomy" id="121734"/>
    <lineage>
        <taxon>Bacteria</taxon>
        <taxon>Bacillati</taxon>
        <taxon>Bacillota</taxon>
        <taxon>Clostridia</taxon>
        <taxon>Eubacteriales</taxon>
        <taxon>Heliobacteriaceae</taxon>
        <taxon>Heliomicrobium</taxon>
    </lineage>
</organism>
<dbReference type="PANTHER" id="PTHR35336:SF5">
    <property type="entry name" value="ADENOSYLCOBINAMIDE AMIDOHYDROLASE"/>
    <property type="match status" value="1"/>
</dbReference>